<evidence type="ECO:0000313" key="1">
    <source>
        <dbReference type="EMBL" id="KAA6357688.1"/>
    </source>
</evidence>
<organism evidence="1 2">
    <name type="scientific">Streblomastix strix</name>
    <dbReference type="NCBI Taxonomy" id="222440"/>
    <lineage>
        <taxon>Eukaryota</taxon>
        <taxon>Metamonada</taxon>
        <taxon>Preaxostyla</taxon>
        <taxon>Oxymonadida</taxon>
        <taxon>Streblomastigidae</taxon>
        <taxon>Streblomastix</taxon>
    </lineage>
</organism>
<feature type="non-terminal residue" evidence="1">
    <location>
        <position position="1"/>
    </location>
</feature>
<name>A0A5J4THJ1_9EUKA</name>
<sequence>RFPLQPMLADIATVLNTS</sequence>
<gene>
    <name evidence="1" type="ORF">EZS28_046785</name>
</gene>
<proteinExistence type="predicted"/>
<accession>A0A5J4THJ1</accession>
<reference evidence="1 2" key="1">
    <citation type="submission" date="2019-03" db="EMBL/GenBank/DDBJ databases">
        <title>Single cell metagenomics reveals metabolic interactions within the superorganism composed of flagellate Streblomastix strix and complex community of Bacteroidetes bacteria on its surface.</title>
        <authorList>
            <person name="Treitli S.C."/>
            <person name="Kolisko M."/>
            <person name="Husnik F."/>
            <person name="Keeling P."/>
            <person name="Hampl V."/>
        </authorList>
    </citation>
    <scope>NUCLEOTIDE SEQUENCE [LARGE SCALE GENOMIC DNA]</scope>
    <source>
        <strain evidence="1">ST1C</strain>
    </source>
</reference>
<dbReference type="AlphaFoldDB" id="A0A5J4THJ1"/>
<dbReference type="Proteomes" id="UP000324800">
    <property type="component" value="Unassembled WGS sequence"/>
</dbReference>
<protein>
    <submittedName>
        <fullName evidence="1">Uncharacterized protein</fullName>
    </submittedName>
</protein>
<comment type="caution">
    <text evidence="1">The sequence shown here is derived from an EMBL/GenBank/DDBJ whole genome shotgun (WGS) entry which is preliminary data.</text>
</comment>
<evidence type="ECO:0000313" key="2">
    <source>
        <dbReference type="Proteomes" id="UP000324800"/>
    </source>
</evidence>
<dbReference type="EMBL" id="SNRW01031023">
    <property type="protein sequence ID" value="KAA6357688.1"/>
    <property type="molecule type" value="Genomic_DNA"/>
</dbReference>